<gene>
    <name evidence="1" type="ORF">Q4F19_07050</name>
</gene>
<dbReference type="Proteomes" id="UP001169764">
    <property type="component" value="Unassembled WGS sequence"/>
</dbReference>
<dbReference type="RefSeq" id="WP_303541101.1">
    <property type="nucleotide sequence ID" value="NZ_JAUOTP010000003.1"/>
</dbReference>
<keyword evidence="2" id="KW-1185">Reference proteome</keyword>
<name>A0ABT8Y8C7_9SPHN</name>
<evidence type="ECO:0000313" key="2">
    <source>
        <dbReference type="Proteomes" id="UP001169764"/>
    </source>
</evidence>
<dbReference type="EMBL" id="JAUOTP010000003">
    <property type="protein sequence ID" value="MDO6414133.1"/>
    <property type="molecule type" value="Genomic_DNA"/>
</dbReference>
<proteinExistence type="predicted"/>
<accession>A0ABT8Y8C7</accession>
<sequence length="64" mass="7244">MDDHETRAFLIAEELLDEHGDDVAQFLQHKIDGLTAAQDVAQLSAWFVIRNAVSLLLESERTLH</sequence>
<protein>
    <submittedName>
        <fullName evidence="1">Uncharacterized protein</fullName>
    </submittedName>
</protein>
<organism evidence="1 2">
    <name type="scientific">Sphingomonas natans</name>
    <dbReference type="NCBI Taxonomy" id="3063330"/>
    <lineage>
        <taxon>Bacteria</taxon>
        <taxon>Pseudomonadati</taxon>
        <taxon>Pseudomonadota</taxon>
        <taxon>Alphaproteobacteria</taxon>
        <taxon>Sphingomonadales</taxon>
        <taxon>Sphingomonadaceae</taxon>
        <taxon>Sphingomonas</taxon>
    </lineage>
</organism>
<comment type="caution">
    <text evidence="1">The sequence shown here is derived from an EMBL/GenBank/DDBJ whole genome shotgun (WGS) entry which is preliminary data.</text>
</comment>
<evidence type="ECO:0000313" key="1">
    <source>
        <dbReference type="EMBL" id="MDO6414133.1"/>
    </source>
</evidence>
<reference evidence="1" key="1">
    <citation type="submission" date="2023-07" db="EMBL/GenBank/DDBJ databases">
        <authorList>
            <person name="Kim M."/>
        </authorList>
    </citation>
    <scope>NUCLEOTIDE SEQUENCE</scope>
    <source>
        <strain evidence="1">BIUV-7</strain>
    </source>
</reference>